<keyword evidence="2" id="KW-1133">Transmembrane helix</keyword>
<evidence type="ECO:0008006" key="5">
    <source>
        <dbReference type="Google" id="ProtNLM"/>
    </source>
</evidence>
<dbReference type="RefSeq" id="WP_301118364.1">
    <property type="nucleotide sequence ID" value="NZ_JAUHPX010000002.1"/>
</dbReference>
<organism evidence="3 4">
    <name type="scientific">Demequina lignilytica</name>
    <dbReference type="NCBI Taxonomy" id="3051663"/>
    <lineage>
        <taxon>Bacteria</taxon>
        <taxon>Bacillati</taxon>
        <taxon>Actinomycetota</taxon>
        <taxon>Actinomycetes</taxon>
        <taxon>Micrococcales</taxon>
        <taxon>Demequinaceae</taxon>
        <taxon>Demequina</taxon>
    </lineage>
</organism>
<dbReference type="EMBL" id="JAUHPX010000002">
    <property type="protein sequence ID" value="MDN4487294.1"/>
    <property type="molecule type" value="Genomic_DNA"/>
</dbReference>
<feature type="compositionally biased region" description="Low complexity" evidence="1">
    <location>
        <begin position="1"/>
        <end position="12"/>
    </location>
</feature>
<keyword evidence="2" id="KW-0472">Membrane</keyword>
<dbReference type="Proteomes" id="UP001172737">
    <property type="component" value="Unassembled WGS sequence"/>
</dbReference>
<feature type="compositionally biased region" description="Low complexity" evidence="1">
    <location>
        <begin position="20"/>
        <end position="39"/>
    </location>
</feature>
<proteinExistence type="predicted"/>
<keyword evidence="4" id="KW-1185">Reference proteome</keyword>
<feature type="transmembrane region" description="Helical" evidence="2">
    <location>
        <begin position="60"/>
        <end position="83"/>
    </location>
</feature>
<comment type="caution">
    <text evidence="3">The sequence shown here is derived from an EMBL/GenBank/DDBJ whole genome shotgun (WGS) entry which is preliminary data.</text>
</comment>
<accession>A0AAW7M002</accession>
<evidence type="ECO:0000256" key="1">
    <source>
        <dbReference type="SAM" id="MobiDB-lite"/>
    </source>
</evidence>
<protein>
    <recommendedName>
        <fullName evidence="5">Cell division protein FtsL</fullName>
    </recommendedName>
</protein>
<evidence type="ECO:0000256" key="2">
    <source>
        <dbReference type="SAM" id="Phobius"/>
    </source>
</evidence>
<gene>
    <name evidence="3" type="ORF">QQX10_03835</name>
</gene>
<feature type="region of interest" description="Disordered" evidence="1">
    <location>
        <begin position="1"/>
        <end position="50"/>
    </location>
</feature>
<evidence type="ECO:0000313" key="3">
    <source>
        <dbReference type="EMBL" id="MDN4487294.1"/>
    </source>
</evidence>
<keyword evidence="2" id="KW-0812">Transmembrane</keyword>
<dbReference type="AlphaFoldDB" id="A0AAW7M002"/>
<name>A0AAW7M002_9MICO</name>
<evidence type="ECO:0000313" key="4">
    <source>
        <dbReference type="Proteomes" id="UP001172737"/>
    </source>
</evidence>
<reference evidence="3" key="1">
    <citation type="submission" date="2023-06" db="EMBL/GenBank/DDBJ databases">
        <title>Sysu t00039.</title>
        <authorList>
            <person name="Gao L."/>
            <person name="Fang B.-Z."/>
            <person name="Li W.-J."/>
        </authorList>
    </citation>
    <scope>NUCLEOTIDE SEQUENCE</scope>
    <source>
        <strain evidence="3">SYSU T00039</strain>
    </source>
</reference>
<sequence>MSAAPLRQQRPIPRQRPDQRAGAPATGRASRSAAGARPSDPQRHLRPVAAPEQARSLMPFMWACILPVVGALAAVLLINTAMAEGAYERRDLKIEIAALHQEAETLSETLEANGAPEALAARAEQLGMAPATALGFMSLSDGIVLENGK</sequence>